<reference evidence="6 7" key="1">
    <citation type="submission" date="2016-09" db="EMBL/GenBank/DDBJ databases">
        <authorList>
            <person name="Capua I."/>
            <person name="De Benedictis P."/>
            <person name="Joannis T."/>
            <person name="Lombin L.H."/>
            <person name="Cattoli G."/>
        </authorList>
    </citation>
    <scope>NUCLEOTIDE SEQUENCE [LARGE SCALE GENOMIC DNA]</scope>
    <source>
        <strain evidence="6 7">GluBS11</strain>
    </source>
</reference>
<proteinExistence type="inferred from homology"/>
<dbReference type="Pfam" id="PF00126">
    <property type="entry name" value="HTH_1"/>
    <property type="match status" value="1"/>
</dbReference>
<accession>A0A1D3TP31</accession>
<evidence type="ECO:0000256" key="4">
    <source>
        <dbReference type="ARBA" id="ARBA00023163"/>
    </source>
</evidence>
<gene>
    <name evidence="6" type="ORF">SAMN05421730_1001335</name>
</gene>
<evidence type="ECO:0000256" key="3">
    <source>
        <dbReference type="ARBA" id="ARBA00023125"/>
    </source>
</evidence>
<organism evidence="6 7">
    <name type="scientific">Anaerobium acetethylicum</name>
    <dbReference type="NCBI Taxonomy" id="1619234"/>
    <lineage>
        <taxon>Bacteria</taxon>
        <taxon>Bacillati</taxon>
        <taxon>Bacillota</taxon>
        <taxon>Clostridia</taxon>
        <taxon>Lachnospirales</taxon>
        <taxon>Lachnospiraceae</taxon>
        <taxon>Anaerobium</taxon>
    </lineage>
</organism>
<dbReference type="GO" id="GO:0003700">
    <property type="term" value="F:DNA-binding transcription factor activity"/>
    <property type="evidence" value="ECO:0007669"/>
    <property type="project" value="InterPro"/>
</dbReference>
<dbReference type="InterPro" id="IPR036388">
    <property type="entry name" value="WH-like_DNA-bd_sf"/>
</dbReference>
<dbReference type="Gene3D" id="3.40.190.290">
    <property type="match status" value="1"/>
</dbReference>
<dbReference type="PANTHER" id="PTHR30126:SF64">
    <property type="entry name" value="HTH-TYPE TRANSCRIPTIONAL REGULATOR CITR"/>
    <property type="match status" value="1"/>
</dbReference>
<feature type="domain" description="HTH lysR-type" evidence="5">
    <location>
        <begin position="1"/>
        <end position="60"/>
    </location>
</feature>
<dbReference type="FunFam" id="1.10.10.10:FF:000001">
    <property type="entry name" value="LysR family transcriptional regulator"/>
    <property type="match status" value="1"/>
</dbReference>
<name>A0A1D3TP31_9FIRM</name>
<keyword evidence="7" id="KW-1185">Reference proteome</keyword>
<dbReference type="EMBL" id="FMKA01000001">
    <property type="protein sequence ID" value="SCP95126.1"/>
    <property type="molecule type" value="Genomic_DNA"/>
</dbReference>
<evidence type="ECO:0000256" key="2">
    <source>
        <dbReference type="ARBA" id="ARBA00023015"/>
    </source>
</evidence>
<evidence type="ECO:0000313" key="6">
    <source>
        <dbReference type="EMBL" id="SCP95126.1"/>
    </source>
</evidence>
<dbReference type="STRING" id="1619234.SAMN05421730_1001335"/>
<protein>
    <submittedName>
        <fullName evidence="6">DNA-binding transcriptional regulator, LysR family</fullName>
    </submittedName>
</protein>
<dbReference type="InterPro" id="IPR036390">
    <property type="entry name" value="WH_DNA-bd_sf"/>
</dbReference>
<comment type="similarity">
    <text evidence="1">Belongs to the LysR transcriptional regulatory family.</text>
</comment>
<keyword evidence="3 6" id="KW-0238">DNA-binding</keyword>
<dbReference type="CDD" id="cd05466">
    <property type="entry name" value="PBP2_LTTR_substrate"/>
    <property type="match status" value="1"/>
</dbReference>
<keyword evidence="4" id="KW-0804">Transcription</keyword>
<keyword evidence="2" id="KW-0805">Transcription regulation</keyword>
<dbReference type="GO" id="GO:0000976">
    <property type="term" value="F:transcription cis-regulatory region binding"/>
    <property type="evidence" value="ECO:0007669"/>
    <property type="project" value="TreeGrafter"/>
</dbReference>
<dbReference type="InterPro" id="IPR005119">
    <property type="entry name" value="LysR_subst-bd"/>
</dbReference>
<dbReference type="SUPFAM" id="SSF53850">
    <property type="entry name" value="Periplasmic binding protein-like II"/>
    <property type="match status" value="1"/>
</dbReference>
<dbReference type="SUPFAM" id="SSF46785">
    <property type="entry name" value="Winged helix' DNA-binding domain"/>
    <property type="match status" value="1"/>
</dbReference>
<sequence>MESNLSLYKIFYTVASTGNISRSAEKLYISQPAISKSIGRLEENLKATLFIRNSRGVTLTDEGKVLYSHLKTAFEAIAAGEENLKHISDLGIGHIRIGVSATLGKYMLLPYLKDFVLRYPHIKITIKCQSTVHTLSMLEHNEIDIGLIGKSDSIKNLELFPLGEIEDVFVATSSYLENLELREGSSKSDFFKSGNLMLLDEENLTRSYIDSYFLKHHIETHHILEISDMDLLIEFARIGLGIACVIKEFVTDDISAGTLMELPLPAPIKKREICFAWSSKTALSQSAKTFLEFCRA</sequence>
<evidence type="ECO:0000256" key="1">
    <source>
        <dbReference type="ARBA" id="ARBA00009437"/>
    </source>
</evidence>
<dbReference type="AlphaFoldDB" id="A0A1D3TP31"/>
<dbReference type="Gene3D" id="1.10.10.10">
    <property type="entry name" value="Winged helix-like DNA-binding domain superfamily/Winged helix DNA-binding domain"/>
    <property type="match status" value="1"/>
</dbReference>
<dbReference type="PANTHER" id="PTHR30126">
    <property type="entry name" value="HTH-TYPE TRANSCRIPTIONAL REGULATOR"/>
    <property type="match status" value="1"/>
</dbReference>
<dbReference type="RefSeq" id="WP_091229153.1">
    <property type="nucleotide sequence ID" value="NZ_FMKA01000001.1"/>
</dbReference>
<dbReference type="Proteomes" id="UP000199315">
    <property type="component" value="Unassembled WGS sequence"/>
</dbReference>
<evidence type="ECO:0000259" key="5">
    <source>
        <dbReference type="PROSITE" id="PS50931"/>
    </source>
</evidence>
<dbReference type="PRINTS" id="PR00039">
    <property type="entry name" value="HTHLYSR"/>
</dbReference>
<dbReference type="OrthoDB" id="9778774at2"/>
<dbReference type="PROSITE" id="PS50931">
    <property type="entry name" value="HTH_LYSR"/>
    <property type="match status" value="1"/>
</dbReference>
<evidence type="ECO:0000313" key="7">
    <source>
        <dbReference type="Proteomes" id="UP000199315"/>
    </source>
</evidence>
<dbReference type="InterPro" id="IPR000847">
    <property type="entry name" value="LysR_HTH_N"/>
</dbReference>
<dbReference type="Pfam" id="PF03466">
    <property type="entry name" value="LysR_substrate"/>
    <property type="match status" value="1"/>
</dbReference>